<keyword evidence="1" id="KW-0805">Transcription regulation</keyword>
<evidence type="ECO:0000256" key="1">
    <source>
        <dbReference type="ARBA" id="ARBA00023015"/>
    </source>
</evidence>
<dbReference type="Proteomes" id="UP001055167">
    <property type="component" value="Unassembled WGS sequence"/>
</dbReference>
<dbReference type="PANTHER" id="PTHR43537:SF49">
    <property type="entry name" value="TRANSCRIPTIONAL REGULATORY PROTEIN"/>
    <property type="match status" value="1"/>
</dbReference>
<keyword evidence="6" id="KW-1185">Reference proteome</keyword>
<dbReference type="Gene3D" id="1.10.10.10">
    <property type="entry name" value="Winged helix-like DNA-binding domain superfamily/Winged helix DNA-binding domain"/>
    <property type="match status" value="1"/>
</dbReference>
<dbReference type="SMART" id="SM00345">
    <property type="entry name" value="HTH_GNTR"/>
    <property type="match status" value="1"/>
</dbReference>
<dbReference type="SMART" id="SM00895">
    <property type="entry name" value="FCD"/>
    <property type="match status" value="1"/>
</dbReference>
<reference evidence="5" key="2">
    <citation type="submission" date="2021-08" db="EMBL/GenBank/DDBJ databases">
        <authorList>
            <person name="Tani A."/>
            <person name="Ola A."/>
            <person name="Ogura Y."/>
            <person name="Katsura K."/>
            <person name="Hayashi T."/>
        </authorList>
    </citation>
    <scope>NUCLEOTIDE SEQUENCE</scope>
    <source>
        <strain evidence="5">KCTC 52305</strain>
    </source>
</reference>
<dbReference type="Gene3D" id="1.20.120.530">
    <property type="entry name" value="GntR ligand-binding domain-like"/>
    <property type="match status" value="1"/>
</dbReference>
<evidence type="ECO:0000256" key="3">
    <source>
        <dbReference type="ARBA" id="ARBA00023163"/>
    </source>
</evidence>
<dbReference type="InterPro" id="IPR036388">
    <property type="entry name" value="WH-like_DNA-bd_sf"/>
</dbReference>
<evidence type="ECO:0000259" key="4">
    <source>
        <dbReference type="PROSITE" id="PS50949"/>
    </source>
</evidence>
<dbReference type="Pfam" id="PF00392">
    <property type="entry name" value="GntR"/>
    <property type="match status" value="1"/>
</dbReference>
<dbReference type="PANTHER" id="PTHR43537">
    <property type="entry name" value="TRANSCRIPTIONAL REGULATOR, GNTR FAMILY"/>
    <property type="match status" value="1"/>
</dbReference>
<evidence type="ECO:0000313" key="5">
    <source>
        <dbReference type="EMBL" id="GJD52538.1"/>
    </source>
</evidence>
<reference evidence="5" key="1">
    <citation type="journal article" date="2021" name="Front. Microbiol.">
        <title>Comprehensive Comparative Genomics and Phenotyping of Methylobacterium Species.</title>
        <authorList>
            <person name="Alessa O."/>
            <person name="Ogura Y."/>
            <person name="Fujitani Y."/>
            <person name="Takami H."/>
            <person name="Hayashi T."/>
            <person name="Sahin N."/>
            <person name="Tani A."/>
        </authorList>
    </citation>
    <scope>NUCLEOTIDE SEQUENCE</scope>
    <source>
        <strain evidence="5">KCTC 52305</strain>
    </source>
</reference>
<keyword evidence="2" id="KW-0238">DNA-binding</keyword>
<dbReference type="PROSITE" id="PS50949">
    <property type="entry name" value="HTH_GNTR"/>
    <property type="match status" value="1"/>
</dbReference>
<proteinExistence type="predicted"/>
<dbReference type="InterPro" id="IPR036390">
    <property type="entry name" value="WH_DNA-bd_sf"/>
</dbReference>
<evidence type="ECO:0000256" key="2">
    <source>
        <dbReference type="ARBA" id="ARBA00023125"/>
    </source>
</evidence>
<protein>
    <submittedName>
        <fullName evidence="5">HTH-type transcriptional regulator LgoR</fullName>
    </submittedName>
</protein>
<dbReference type="InterPro" id="IPR011711">
    <property type="entry name" value="GntR_C"/>
</dbReference>
<comment type="caution">
    <text evidence="5">The sequence shown here is derived from an EMBL/GenBank/DDBJ whole genome shotgun (WGS) entry which is preliminary data.</text>
</comment>
<name>A0ABQ4R4B4_9HYPH</name>
<evidence type="ECO:0000313" key="6">
    <source>
        <dbReference type="Proteomes" id="UP001055167"/>
    </source>
</evidence>
<dbReference type="InterPro" id="IPR008920">
    <property type="entry name" value="TF_FadR/GntR_C"/>
</dbReference>
<dbReference type="EMBL" id="BPQH01000020">
    <property type="protein sequence ID" value="GJD52538.1"/>
    <property type="molecule type" value="Genomic_DNA"/>
</dbReference>
<dbReference type="SUPFAM" id="SSF48008">
    <property type="entry name" value="GntR ligand-binding domain-like"/>
    <property type="match status" value="1"/>
</dbReference>
<feature type="domain" description="HTH gntR-type" evidence="4">
    <location>
        <begin position="5"/>
        <end position="72"/>
    </location>
</feature>
<sequence length="294" mass="33915">MAALTRLQHNLAERIIEMMREDGMGPGARLNESSTAKRLNVSRTPVRAAFQHLADRGIVRRHPNRGVELVLPPVPAGDPAPDAADVVELAMVQLARDRESGVLPDEFSEQEAMRRYRLGRPEIQRFLARLAELDMIERKPGYGWRFRHPARDGSVRDELYRFRILIEPMAMVEPGFRLDAAWIAAMRDRHREALSQPWRESSAIGFFEMNADFHEGLAAASGNRFIYSAVKRQNELRRLSNYDWAFGFERVTVNSLEHLEMLDFLERGEREVASLLMRRHLERASQLRRSDGRD</sequence>
<accession>A0ABQ4R4B4</accession>
<dbReference type="Pfam" id="PF07729">
    <property type="entry name" value="FCD"/>
    <property type="match status" value="1"/>
</dbReference>
<gene>
    <name evidence="5" type="primary">lgoR</name>
    <name evidence="5" type="ORF">OPKNFCMD_5304</name>
</gene>
<dbReference type="RefSeq" id="WP_128560625.1">
    <property type="nucleotide sequence ID" value="NZ_BPQH01000020.1"/>
</dbReference>
<dbReference type="InterPro" id="IPR000524">
    <property type="entry name" value="Tscrpt_reg_HTH_GntR"/>
</dbReference>
<keyword evidence="3" id="KW-0804">Transcription</keyword>
<dbReference type="SUPFAM" id="SSF46785">
    <property type="entry name" value="Winged helix' DNA-binding domain"/>
    <property type="match status" value="1"/>
</dbReference>
<organism evidence="5 6">
    <name type="scientific">Methylobacterium crusticola</name>
    <dbReference type="NCBI Taxonomy" id="1697972"/>
    <lineage>
        <taxon>Bacteria</taxon>
        <taxon>Pseudomonadati</taxon>
        <taxon>Pseudomonadota</taxon>
        <taxon>Alphaproteobacteria</taxon>
        <taxon>Hyphomicrobiales</taxon>
        <taxon>Methylobacteriaceae</taxon>
        <taxon>Methylobacterium</taxon>
    </lineage>
</organism>